<keyword evidence="5" id="KW-0408">Iron</keyword>
<evidence type="ECO:0000256" key="10">
    <source>
        <dbReference type="SAM" id="MobiDB-lite"/>
    </source>
</evidence>
<gene>
    <name evidence="12" type="ORF">JQN83_06405</name>
</gene>
<dbReference type="Proteomes" id="UP000671399">
    <property type="component" value="Unassembled WGS sequence"/>
</dbReference>
<dbReference type="InterPro" id="IPR036922">
    <property type="entry name" value="Rieske_2Fe-2S_sf"/>
</dbReference>
<proteinExistence type="predicted"/>
<organism evidence="12 13">
    <name type="scientific">Micromonospora antibiotica</name>
    <dbReference type="NCBI Taxonomy" id="2807623"/>
    <lineage>
        <taxon>Bacteria</taxon>
        <taxon>Bacillati</taxon>
        <taxon>Actinomycetota</taxon>
        <taxon>Actinomycetes</taxon>
        <taxon>Micromonosporales</taxon>
        <taxon>Micromonosporaceae</taxon>
        <taxon>Micromonospora</taxon>
    </lineage>
</organism>
<keyword evidence="7" id="KW-1015">Disulfide bond</keyword>
<keyword evidence="3" id="KW-0001">2Fe-2S</keyword>
<evidence type="ECO:0000256" key="4">
    <source>
        <dbReference type="ARBA" id="ARBA00022723"/>
    </source>
</evidence>
<accession>A0ABS3V4B1</accession>
<dbReference type="InterPro" id="IPR017941">
    <property type="entry name" value="Rieske_2Fe-2S"/>
</dbReference>
<evidence type="ECO:0000313" key="13">
    <source>
        <dbReference type="Proteomes" id="UP000671399"/>
    </source>
</evidence>
<reference evidence="12 13" key="1">
    <citation type="submission" date="2021-03" db="EMBL/GenBank/DDBJ databases">
        <authorList>
            <person name="Lee D.-H."/>
        </authorList>
    </citation>
    <scope>NUCLEOTIDE SEQUENCE [LARGE SCALE GENOMIC DNA]</scope>
    <source>
        <strain evidence="12 13">MMS20-R2-23</strain>
    </source>
</reference>
<feature type="compositionally biased region" description="Low complexity" evidence="10">
    <location>
        <begin position="59"/>
        <end position="75"/>
    </location>
</feature>
<dbReference type="InterPro" id="IPR014349">
    <property type="entry name" value="Rieske_Fe-S_prot"/>
</dbReference>
<dbReference type="InterPro" id="IPR005805">
    <property type="entry name" value="Rieske_Fe-S_prot_C"/>
</dbReference>
<evidence type="ECO:0000313" key="12">
    <source>
        <dbReference type="EMBL" id="MBO4160445.1"/>
    </source>
</evidence>
<sequence>MCDERGAGCASRRAVLAGAGGVGVTALLTGCQTYGESTAPAAAPAASGSAGAPAGGNPAGASPGAAGPSAGASGSPAGGGEQPPAPAALAAVADIPVGGGKIFKAEGVVVTQPAAGTIKAFSATCTHQGCTVTSVKDGTIVCGCHNSVFGIADGAVRSGPAGSPLPPRAVTVDGDDIRLA</sequence>
<dbReference type="Pfam" id="PF00355">
    <property type="entry name" value="Rieske"/>
    <property type="match status" value="1"/>
</dbReference>
<feature type="region of interest" description="Disordered" evidence="10">
    <location>
        <begin position="42"/>
        <end position="85"/>
    </location>
</feature>
<evidence type="ECO:0000256" key="5">
    <source>
        <dbReference type="ARBA" id="ARBA00023004"/>
    </source>
</evidence>
<feature type="domain" description="Rieske" evidence="11">
    <location>
        <begin position="87"/>
        <end position="179"/>
    </location>
</feature>
<keyword evidence="13" id="KW-1185">Reference proteome</keyword>
<dbReference type="InterPro" id="IPR006311">
    <property type="entry name" value="TAT_signal"/>
</dbReference>
<evidence type="ECO:0000256" key="9">
    <source>
        <dbReference type="ARBA" id="ARBA00034078"/>
    </source>
</evidence>
<dbReference type="Gene3D" id="2.102.10.10">
    <property type="entry name" value="Rieske [2Fe-2S] iron-sulphur domain"/>
    <property type="match status" value="1"/>
</dbReference>
<dbReference type="PROSITE" id="PS51296">
    <property type="entry name" value="RIESKE"/>
    <property type="match status" value="1"/>
</dbReference>
<dbReference type="EMBL" id="JAGFWR010000002">
    <property type="protein sequence ID" value="MBO4160445.1"/>
    <property type="molecule type" value="Genomic_DNA"/>
</dbReference>
<evidence type="ECO:0000256" key="2">
    <source>
        <dbReference type="ARBA" id="ARBA00015816"/>
    </source>
</evidence>
<protein>
    <recommendedName>
        <fullName evidence="2">Cytochrome bc1 complex Rieske iron-sulfur subunit</fullName>
    </recommendedName>
    <alternativeName>
        <fullName evidence="8">Cytochrome bc1 reductase complex subunit QcrA</fullName>
    </alternativeName>
</protein>
<evidence type="ECO:0000256" key="7">
    <source>
        <dbReference type="ARBA" id="ARBA00023157"/>
    </source>
</evidence>
<evidence type="ECO:0000259" key="11">
    <source>
        <dbReference type="PROSITE" id="PS51296"/>
    </source>
</evidence>
<keyword evidence="4" id="KW-0479">Metal-binding</keyword>
<evidence type="ECO:0000256" key="3">
    <source>
        <dbReference type="ARBA" id="ARBA00022714"/>
    </source>
</evidence>
<name>A0ABS3V4B1_9ACTN</name>
<feature type="compositionally biased region" description="Low complexity" evidence="10">
    <location>
        <begin position="42"/>
        <end position="52"/>
    </location>
</feature>
<comment type="cofactor">
    <cofactor evidence="9">
        <name>[2Fe-2S] cluster</name>
        <dbReference type="ChEBI" id="CHEBI:190135"/>
    </cofactor>
</comment>
<comment type="function">
    <text evidence="1">Iron-sulfur subunit of the cytochrome bc1 complex, an essential component of the respiratory electron transport chain required for ATP synthesis. The bc1 complex catalyzes the oxidation of menaquinol and the reduction of cytochrome c in the respiratory chain. The bc1 complex operates through a Q-cycle mechanism that couples electron transfer to generation of the proton gradient that drives ATP synthesis.</text>
</comment>
<evidence type="ECO:0000256" key="6">
    <source>
        <dbReference type="ARBA" id="ARBA00023014"/>
    </source>
</evidence>
<dbReference type="SUPFAM" id="SSF50022">
    <property type="entry name" value="ISP domain"/>
    <property type="match status" value="1"/>
</dbReference>
<dbReference type="PROSITE" id="PS51257">
    <property type="entry name" value="PROKAR_LIPOPROTEIN"/>
    <property type="match status" value="1"/>
</dbReference>
<keyword evidence="6" id="KW-0411">Iron-sulfur</keyword>
<dbReference type="PANTHER" id="PTHR10134">
    <property type="entry name" value="CYTOCHROME B-C1 COMPLEX SUBUNIT RIESKE, MITOCHONDRIAL"/>
    <property type="match status" value="1"/>
</dbReference>
<dbReference type="PRINTS" id="PR00162">
    <property type="entry name" value="RIESKE"/>
</dbReference>
<dbReference type="CDD" id="cd03467">
    <property type="entry name" value="Rieske"/>
    <property type="match status" value="1"/>
</dbReference>
<evidence type="ECO:0000256" key="1">
    <source>
        <dbReference type="ARBA" id="ARBA00002494"/>
    </source>
</evidence>
<comment type="caution">
    <text evidence="12">The sequence shown here is derived from an EMBL/GenBank/DDBJ whole genome shotgun (WGS) entry which is preliminary data.</text>
</comment>
<dbReference type="PROSITE" id="PS51318">
    <property type="entry name" value="TAT"/>
    <property type="match status" value="1"/>
</dbReference>
<evidence type="ECO:0000256" key="8">
    <source>
        <dbReference type="ARBA" id="ARBA00029586"/>
    </source>
</evidence>